<evidence type="ECO:0000313" key="5">
    <source>
        <dbReference type="EMBL" id="OMH80620.1"/>
    </source>
</evidence>
<proteinExistence type="predicted"/>
<dbReference type="Gene3D" id="1.10.1280.10">
    <property type="entry name" value="Di-copper center containing domain from catechol oxidase"/>
    <property type="match status" value="1"/>
</dbReference>
<keyword evidence="1" id="KW-0479">Metal-binding</keyword>
<dbReference type="PANTHER" id="PTHR11474:SF126">
    <property type="entry name" value="TYROSINASE-LIKE PROTEIN TYR-1-RELATED"/>
    <property type="match status" value="1"/>
</dbReference>
<dbReference type="OrthoDB" id="6132182at2759"/>
<accession>A0A1R1PI16</accession>
<keyword evidence="3" id="KW-0732">Signal</keyword>
<dbReference type="InterPro" id="IPR050316">
    <property type="entry name" value="Tyrosinase/Hemocyanin"/>
</dbReference>
<evidence type="ECO:0000259" key="4">
    <source>
        <dbReference type="Pfam" id="PF00264"/>
    </source>
</evidence>
<protein>
    <submittedName>
        <fullName evidence="5">Tyrosinase</fullName>
    </submittedName>
</protein>
<dbReference type="AlphaFoldDB" id="A0A1R1PI16"/>
<name>A0A1R1PI16_ZANCU</name>
<evidence type="ECO:0000313" key="6">
    <source>
        <dbReference type="Proteomes" id="UP000188320"/>
    </source>
</evidence>
<dbReference type="PANTHER" id="PTHR11474">
    <property type="entry name" value="TYROSINASE FAMILY MEMBER"/>
    <property type="match status" value="1"/>
</dbReference>
<dbReference type="GO" id="GO:0046872">
    <property type="term" value="F:metal ion binding"/>
    <property type="evidence" value="ECO:0007669"/>
    <property type="project" value="UniProtKB-KW"/>
</dbReference>
<sequence length="489" mass="53006">MKFTATLGAVAATLALGVNAQGCSQTIVRKEIRNVSPDEWSYYSYALYRMNKNGWFAWYSSIHDRNAGDIHGVAVFLPWHREFANQFELTARQFYPYFALPYWDAARDFSFPIASPVLTYKYLGGDGNRANNGCVTNGPQVGWTMGYPNNACLHRRFSNGDGTIPSWQSPEDVTRLIQTSSSFGAFAPGLEGGIHAAVHNGIGGDMATMWSPNDVAFFLHHANIDRIWWKWQNSRSGNMYSYSGRNSNGSSAQLSDNIPVFGGSVQSKMVVGQNSYCYSYDDNGSLSKRDDMVPSTNTPVISNPQMNLATALSYSLLQKYFPLLADSSPANTNSVDLPNGVSQKATQFANAAAKIIEDIVNNSHHASSHSSASASAPSAYAVSLAASSSNANNSTAVKVPVVSDTIASSTVATANSVNLEAPPVAAAANSSSSDLSQLTSNYKMPYPARIPEHWLTMHGIDLAVYEAEYQKSIQFVDDLNNAGYVSPYI</sequence>
<dbReference type="Pfam" id="PF00264">
    <property type="entry name" value="Tyrosinase"/>
    <property type="match status" value="1"/>
</dbReference>
<feature type="signal peptide" evidence="3">
    <location>
        <begin position="1"/>
        <end position="20"/>
    </location>
</feature>
<dbReference type="Proteomes" id="UP000188320">
    <property type="component" value="Unassembled WGS sequence"/>
</dbReference>
<evidence type="ECO:0000256" key="1">
    <source>
        <dbReference type="ARBA" id="ARBA00022723"/>
    </source>
</evidence>
<dbReference type="InterPro" id="IPR002227">
    <property type="entry name" value="Tyrosinase_Cu-bd"/>
</dbReference>
<evidence type="ECO:0000256" key="2">
    <source>
        <dbReference type="ARBA" id="ARBA00023008"/>
    </source>
</evidence>
<reference evidence="6" key="1">
    <citation type="submission" date="2017-01" db="EMBL/GenBank/DDBJ databases">
        <authorList>
            <person name="Wang Y."/>
            <person name="White M."/>
            <person name="Kvist S."/>
            <person name="Moncalvo J.-M."/>
        </authorList>
    </citation>
    <scope>NUCLEOTIDE SEQUENCE [LARGE SCALE GENOMIC DNA]</scope>
    <source>
        <strain evidence="6">COL-18-3</strain>
    </source>
</reference>
<feature type="domain" description="Tyrosinase copper-binding" evidence="4">
    <location>
        <begin position="59"/>
        <end position="233"/>
    </location>
</feature>
<organism evidence="5 6">
    <name type="scientific">Zancudomyces culisetae</name>
    <name type="common">Gut fungus</name>
    <name type="synonym">Smittium culisetae</name>
    <dbReference type="NCBI Taxonomy" id="1213189"/>
    <lineage>
        <taxon>Eukaryota</taxon>
        <taxon>Fungi</taxon>
        <taxon>Fungi incertae sedis</taxon>
        <taxon>Zoopagomycota</taxon>
        <taxon>Kickxellomycotina</taxon>
        <taxon>Harpellomycetes</taxon>
        <taxon>Harpellales</taxon>
        <taxon>Legeriomycetaceae</taxon>
        <taxon>Zancudomyces</taxon>
    </lineage>
</organism>
<feature type="chain" id="PRO_5010181519" evidence="3">
    <location>
        <begin position="21"/>
        <end position="489"/>
    </location>
</feature>
<dbReference type="PRINTS" id="PR00092">
    <property type="entry name" value="TYROSINASE"/>
</dbReference>
<dbReference type="InterPro" id="IPR008922">
    <property type="entry name" value="Di-copper_centre_dom_sf"/>
</dbReference>
<keyword evidence="2" id="KW-0186">Copper</keyword>
<comment type="caution">
    <text evidence="5">The sequence shown here is derived from an EMBL/GenBank/DDBJ whole genome shotgun (WGS) entry which is preliminary data.</text>
</comment>
<evidence type="ECO:0000256" key="3">
    <source>
        <dbReference type="SAM" id="SignalP"/>
    </source>
</evidence>
<gene>
    <name evidence="5" type="ORF">AX774_g5942</name>
</gene>
<dbReference type="EMBL" id="LSSK01001127">
    <property type="protein sequence ID" value="OMH80620.1"/>
    <property type="molecule type" value="Genomic_DNA"/>
</dbReference>
<dbReference type="SUPFAM" id="SSF48056">
    <property type="entry name" value="Di-copper centre-containing domain"/>
    <property type="match status" value="1"/>
</dbReference>
<dbReference type="GO" id="GO:0016491">
    <property type="term" value="F:oxidoreductase activity"/>
    <property type="evidence" value="ECO:0007669"/>
    <property type="project" value="InterPro"/>
</dbReference>
<keyword evidence="6" id="KW-1185">Reference proteome</keyword>